<dbReference type="InterPro" id="IPR044927">
    <property type="entry name" value="Endonuclea_NS_2"/>
</dbReference>
<reference evidence="2 3" key="1">
    <citation type="submission" date="2019-02" db="EMBL/GenBank/DDBJ databases">
        <title>Draft genome sequences of novel Actinobacteria.</title>
        <authorList>
            <person name="Sahin N."/>
            <person name="Ay H."/>
            <person name="Saygin H."/>
        </authorList>
    </citation>
    <scope>NUCLEOTIDE SEQUENCE [LARGE SCALE GENOMIC DNA]</scope>
    <source>
        <strain evidence="2 3">KC603</strain>
    </source>
</reference>
<dbReference type="Proteomes" id="UP000295621">
    <property type="component" value="Unassembled WGS sequence"/>
</dbReference>
<protein>
    <recommendedName>
        <fullName evidence="1">Type VII secretion system protein EssD-like domain-containing protein</fullName>
    </recommendedName>
</protein>
<dbReference type="Pfam" id="PF13930">
    <property type="entry name" value="Endonuclea_NS_2"/>
    <property type="match status" value="1"/>
</dbReference>
<proteinExistence type="predicted"/>
<dbReference type="OrthoDB" id="4981820at2"/>
<accession>A0A4R4RD29</accession>
<dbReference type="RefSeq" id="WP_131987740.1">
    <property type="nucleotide sequence ID" value="NZ_SMKL01000084.1"/>
</dbReference>
<keyword evidence="3" id="KW-1185">Reference proteome</keyword>
<dbReference type="CDD" id="cd20745">
    <property type="entry name" value="FIX_RhsA_AHH_HNH-like"/>
    <property type="match status" value="1"/>
</dbReference>
<comment type="caution">
    <text evidence="2">The sequence shown here is derived from an EMBL/GenBank/DDBJ whole genome shotgun (WGS) entry which is preliminary data.</text>
</comment>
<evidence type="ECO:0000259" key="1">
    <source>
        <dbReference type="Pfam" id="PF13930"/>
    </source>
</evidence>
<name>A0A4R4RD29_9ACTN</name>
<organism evidence="2 3">
    <name type="scientific">Jiangella ureilytica</name>
    <dbReference type="NCBI Taxonomy" id="2530374"/>
    <lineage>
        <taxon>Bacteria</taxon>
        <taxon>Bacillati</taxon>
        <taxon>Actinomycetota</taxon>
        <taxon>Actinomycetes</taxon>
        <taxon>Jiangellales</taxon>
        <taxon>Jiangellaceae</taxon>
        <taxon>Jiangella</taxon>
    </lineage>
</organism>
<evidence type="ECO:0000313" key="3">
    <source>
        <dbReference type="Proteomes" id="UP000295621"/>
    </source>
</evidence>
<gene>
    <name evidence="2" type="ORF">E1212_25565</name>
</gene>
<feature type="domain" description="Type VII secretion system protein EssD-like" evidence="1">
    <location>
        <begin position="519"/>
        <end position="648"/>
    </location>
</feature>
<dbReference type="AlphaFoldDB" id="A0A4R4RD29"/>
<evidence type="ECO:0000313" key="2">
    <source>
        <dbReference type="EMBL" id="TDC47016.1"/>
    </source>
</evidence>
<sequence length="664" mass="71621">MSTASIDLEQMAGLIRAMENASTELDDRVASVRGHMTDVWLSTDELDRVNGVLTWIGEELPGLRRRLALARHIEAQTPGVQTYAQIDESQISTATPEEARERADRAAELIDDYGEGDDIPEELRDLLAENATDPYFAQRLAEQVSPEEVSDLVMDMSATRQGMVQSSIGMSQDVERIDEFDGQYEQFLDDLGTSLGLATQNTGDLALDPEYADRWLQAIIEENPETIGQAGALSLVISRGTWSADFLTTVAQGVYDYERDVDERDMWYNRSSGGGELYGAIDPVHGDDEGAPTGYSVHYDPLAGIMAAVGRSPAAGHQLFGQGPTVEIEADGETAQVNAFMEYLIARRRWPVDDGAGAREAIAAAMTPFEGGDVISADIATDARAIVTMKAEEIEERGSDTNWFSEIGHLVLDGLGLIPVVGEPADAVNAVWYAAEGNVIDAGLSGAALIPFLGWGATGGKWTRRALTAQELTILGRLDNVPTGFDNVSMVARADGVELPTFEFSDLAAFNRAADSAHPNAIYVFNGVAWETDALGRPIRVSGSPSGSAAGRNPGVQRGIGHEGIDGDVGFHILADSLGGPTNRLNVVPGNGKPLGDGLANLNQGQYAQMERYLREALGNNQSVQVDIVPRYRPDNTTTRPDSFRVQTWVDGELREFDFANRPG</sequence>
<dbReference type="EMBL" id="SMKL01000084">
    <property type="protein sequence ID" value="TDC47016.1"/>
    <property type="molecule type" value="Genomic_DNA"/>
</dbReference>